<keyword evidence="6" id="KW-0819">tRNA processing</keyword>
<gene>
    <name evidence="14" type="ORF">CSSPJE1EN2_LOCUS18268</name>
</gene>
<keyword evidence="9" id="KW-0694">RNA-binding</keyword>
<dbReference type="Proteomes" id="UP001497522">
    <property type="component" value="Chromosome 5"/>
</dbReference>
<name>A0ABP1BK95_9BRYO</name>
<dbReference type="InterPro" id="IPR014729">
    <property type="entry name" value="Rossmann-like_a/b/a_fold"/>
</dbReference>
<evidence type="ECO:0000256" key="1">
    <source>
        <dbReference type="ARBA" id="ARBA00003986"/>
    </source>
</evidence>
<evidence type="ECO:0000313" key="14">
    <source>
        <dbReference type="EMBL" id="CAK9876046.1"/>
    </source>
</evidence>
<organism evidence="14 15">
    <name type="scientific">Sphagnum jensenii</name>
    <dbReference type="NCBI Taxonomy" id="128206"/>
    <lineage>
        <taxon>Eukaryota</taxon>
        <taxon>Viridiplantae</taxon>
        <taxon>Streptophyta</taxon>
        <taxon>Embryophyta</taxon>
        <taxon>Bryophyta</taxon>
        <taxon>Sphagnophytina</taxon>
        <taxon>Sphagnopsida</taxon>
        <taxon>Sphagnales</taxon>
        <taxon>Sphagnaceae</taxon>
        <taxon>Sphagnum</taxon>
    </lineage>
</organism>
<dbReference type="Pfam" id="PF03054">
    <property type="entry name" value="tRNA_Me_trans"/>
    <property type="match status" value="1"/>
</dbReference>
<evidence type="ECO:0000256" key="9">
    <source>
        <dbReference type="ARBA" id="ARBA00022884"/>
    </source>
</evidence>
<dbReference type="InterPro" id="IPR046884">
    <property type="entry name" value="MnmA-like_central"/>
</dbReference>
<keyword evidence="7" id="KW-0547">Nucleotide-binding</keyword>
<dbReference type="PANTHER" id="PTHR11933:SF5">
    <property type="entry name" value="MITOCHONDRIAL TRNA-SPECIFIC 2-THIOURIDYLASE 1"/>
    <property type="match status" value="1"/>
</dbReference>
<dbReference type="Pfam" id="PF20258">
    <property type="entry name" value="tRNA_Me_trans_C"/>
    <property type="match status" value="1"/>
</dbReference>
<keyword evidence="4" id="KW-0820">tRNA-binding</keyword>
<feature type="domain" description="tRNA-specific 2-thiouridylase MnmA-like C-terminal" evidence="12">
    <location>
        <begin position="353"/>
        <end position="432"/>
    </location>
</feature>
<protein>
    <recommendedName>
        <fullName evidence="3">tRNA-5-taurinomethyluridine 2-sulfurtransferase</fullName>
        <ecNumber evidence="3">2.8.1.14</ecNumber>
    </recommendedName>
</protein>
<accession>A0ABP1BK95</accession>
<feature type="domain" description="tRNA-specific 2-thiouridylase MnmA-like central" evidence="13">
    <location>
        <begin position="277"/>
        <end position="339"/>
    </location>
</feature>
<proteinExistence type="inferred from homology"/>
<comment type="catalytic activity">
    <reaction evidence="11">
        <text>5-taurinomethyluridine(34) in tRNA + S-sulfanyl-L-cysteinyl-[protein] + AH2 + ATP = 5-taurinomethyl-2-thiouridine(34) in tRNA + L-cysteinyl-[protein] + A + AMP + diphosphate + H(+)</text>
        <dbReference type="Rhea" id="RHEA:47040"/>
        <dbReference type="Rhea" id="RHEA-COMP:10131"/>
        <dbReference type="Rhea" id="RHEA-COMP:11726"/>
        <dbReference type="Rhea" id="RHEA-COMP:11732"/>
        <dbReference type="Rhea" id="RHEA-COMP:11733"/>
        <dbReference type="ChEBI" id="CHEBI:13193"/>
        <dbReference type="ChEBI" id="CHEBI:15378"/>
        <dbReference type="ChEBI" id="CHEBI:17499"/>
        <dbReference type="ChEBI" id="CHEBI:29950"/>
        <dbReference type="ChEBI" id="CHEBI:30616"/>
        <dbReference type="ChEBI" id="CHEBI:33019"/>
        <dbReference type="ChEBI" id="CHEBI:61963"/>
        <dbReference type="ChEBI" id="CHEBI:87171"/>
        <dbReference type="ChEBI" id="CHEBI:87172"/>
        <dbReference type="ChEBI" id="CHEBI:456215"/>
        <dbReference type="EC" id="2.8.1.14"/>
    </reaction>
</comment>
<dbReference type="PANTHER" id="PTHR11933">
    <property type="entry name" value="TRNA 5-METHYLAMINOMETHYL-2-THIOURIDYLATE -METHYLTRANSFERASE"/>
    <property type="match status" value="1"/>
</dbReference>
<comment type="function">
    <text evidence="1">Catalyzes the 2-thiolation of uridine at the wobble position (U34) of mitochondrial tRNA(Lys), tRNA(Glu) and tRNA(Gln). Required for the formation of 5-taurinomethyl-2-thiouridine (tm5s2U) of mitochondrial tRNA(Lys), tRNA(Glu), and tRNA(Gln) at the wobble position. ATP is required to activate the C2 atom of the wobble base.</text>
</comment>
<evidence type="ECO:0000313" key="15">
    <source>
        <dbReference type="Proteomes" id="UP001497522"/>
    </source>
</evidence>
<evidence type="ECO:0000256" key="2">
    <source>
        <dbReference type="ARBA" id="ARBA00006191"/>
    </source>
</evidence>
<evidence type="ECO:0000256" key="8">
    <source>
        <dbReference type="ARBA" id="ARBA00022840"/>
    </source>
</evidence>
<dbReference type="HAMAP" id="MF_00144">
    <property type="entry name" value="tRNA_thiouridyl_MnmA"/>
    <property type="match status" value="1"/>
</dbReference>
<evidence type="ECO:0000256" key="5">
    <source>
        <dbReference type="ARBA" id="ARBA00022679"/>
    </source>
</evidence>
<dbReference type="Gene3D" id="3.40.50.620">
    <property type="entry name" value="HUPs"/>
    <property type="match status" value="1"/>
</dbReference>
<evidence type="ECO:0000256" key="7">
    <source>
        <dbReference type="ARBA" id="ARBA00022741"/>
    </source>
</evidence>
<dbReference type="SUPFAM" id="SSF52402">
    <property type="entry name" value="Adenine nucleotide alpha hydrolases-like"/>
    <property type="match status" value="1"/>
</dbReference>
<dbReference type="InterPro" id="IPR023382">
    <property type="entry name" value="MnmA-like_central_sf"/>
</dbReference>
<keyword evidence="15" id="KW-1185">Reference proteome</keyword>
<keyword evidence="5" id="KW-0808">Transferase</keyword>
<dbReference type="NCBIfam" id="TIGR00420">
    <property type="entry name" value="trmU"/>
    <property type="match status" value="1"/>
</dbReference>
<evidence type="ECO:0000256" key="11">
    <source>
        <dbReference type="ARBA" id="ARBA00049564"/>
    </source>
</evidence>
<evidence type="ECO:0000259" key="12">
    <source>
        <dbReference type="Pfam" id="PF20258"/>
    </source>
</evidence>
<evidence type="ECO:0000256" key="10">
    <source>
        <dbReference type="ARBA" id="ARBA00023157"/>
    </source>
</evidence>
<dbReference type="Gene3D" id="2.40.30.10">
    <property type="entry name" value="Translation factors"/>
    <property type="match status" value="1"/>
</dbReference>
<dbReference type="InterPro" id="IPR046885">
    <property type="entry name" value="MnmA-like_C"/>
</dbReference>
<evidence type="ECO:0000256" key="4">
    <source>
        <dbReference type="ARBA" id="ARBA00022555"/>
    </source>
</evidence>
<sequence>MLASTCRKRFAERAKRPLVILLSGRSFGFRRRSCCSVQELHSRTLSSLPKTLDVNAEKSKWNSSSSSSSRRQPVVAVGISGGVDSSVAALLLKRQGYQVFGLYMRNWDSSDEAGSGNCTADQDYEDAQRVCKHLGIELFHVDYQKRYWVQVFESFMHDISLGLTPNPDLSCNQFIKFDALLEHAIQMGADNLATGHYARLHRPQSGGAVQLLRGADYDKDQSYFLASVGAAALERVQFPVGSLLKPEVRELAVSEGLFTASKRSSAGICFIGRRNFQDFIAEYVELKPGPFVSVDGHADLGMHIGIAAYTHGQRAGISGVPEAFYVAGKDVQNNIVFVAPGADHPALFSNCAVADSPFWISSETPKALKDGKPLKCKFKARYRQHLEECVVCFSNSTSREALSVRFTHPLRAVTPGQALVLYDGDVCLGASILSYPGPSLFEQRLGECNQGAILMS</sequence>
<dbReference type="EC" id="2.8.1.14" evidence="3"/>
<dbReference type="NCBIfam" id="NF001138">
    <property type="entry name" value="PRK00143.1"/>
    <property type="match status" value="1"/>
</dbReference>
<dbReference type="CDD" id="cd01998">
    <property type="entry name" value="MnmA_TRMU-like"/>
    <property type="match status" value="1"/>
</dbReference>
<dbReference type="Gene3D" id="2.30.30.280">
    <property type="entry name" value="Adenine nucleotide alpha hydrolases-like domains"/>
    <property type="match status" value="1"/>
</dbReference>
<evidence type="ECO:0000256" key="3">
    <source>
        <dbReference type="ARBA" id="ARBA00011953"/>
    </source>
</evidence>
<reference evidence="14" key="1">
    <citation type="submission" date="2024-03" db="EMBL/GenBank/DDBJ databases">
        <authorList>
            <consortium name="ELIXIR-Norway"/>
            <consortium name="Elixir Norway"/>
        </authorList>
    </citation>
    <scope>NUCLEOTIDE SEQUENCE</scope>
</reference>
<evidence type="ECO:0000259" key="13">
    <source>
        <dbReference type="Pfam" id="PF20259"/>
    </source>
</evidence>
<dbReference type="EMBL" id="OZ023706">
    <property type="protein sequence ID" value="CAK9876046.1"/>
    <property type="molecule type" value="Genomic_DNA"/>
</dbReference>
<dbReference type="Pfam" id="PF20259">
    <property type="entry name" value="tRNA_Me_trans_M"/>
    <property type="match status" value="1"/>
</dbReference>
<comment type="similarity">
    <text evidence="2">Belongs to the MnmA/TRMU family.</text>
</comment>
<evidence type="ECO:0000256" key="6">
    <source>
        <dbReference type="ARBA" id="ARBA00022694"/>
    </source>
</evidence>
<keyword evidence="8" id="KW-0067">ATP-binding</keyword>
<keyword evidence="10" id="KW-1015">Disulfide bond</keyword>
<dbReference type="InterPro" id="IPR004506">
    <property type="entry name" value="MnmA-like"/>
</dbReference>